<evidence type="ECO:0000256" key="1">
    <source>
        <dbReference type="SAM" id="MobiDB-lite"/>
    </source>
</evidence>
<accession>A0A4E0R6G3</accession>
<comment type="caution">
    <text evidence="2">The sequence shown here is derived from an EMBL/GenBank/DDBJ whole genome shotgun (WGS) entry which is preliminary data.</text>
</comment>
<protein>
    <submittedName>
        <fullName evidence="2">Uncharacterized protein</fullName>
    </submittedName>
</protein>
<dbReference type="Proteomes" id="UP000230066">
    <property type="component" value="Unassembled WGS sequence"/>
</dbReference>
<evidence type="ECO:0000313" key="2">
    <source>
        <dbReference type="EMBL" id="THD22356.1"/>
    </source>
</evidence>
<gene>
    <name evidence="2" type="ORF">D915_006473</name>
</gene>
<name>A0A4E0R6G3_FASHE</name>
<organism evidence="2 3">
    <name type="scientific">Fasciola hepatica</name>
    <name type="common">Liver fluke</name>
    <dbReference type="NCBI Taxonomy" id="6192"/>
    <lineage>
        <taxon>Eukaryota</taxon>
        <taxon>Metazoa</taxon>
        <taxon>Spiralia</taxon>
        <taxon>Lophotrochozoa</taxon>
        <taxon>Platyhelminthes</taxon>
        <taxon>Trematoda</taxon>
        <taxon>Digenea</taxon>
        <taxon>Plagiorchiida</taxon>
        <taxon>Echinostomata</taxon>
        <taxon>Echinostomatoidea</taxon>
        <taxon>Fasciolidae</taxon>
        <taxon>Fasciola</taxon>
    </lineage>
</organism>
<reference evidence="2" key="1">
    <citation type="submission" date="2019-03" db="EMBL/GenBank/DDBJ databases">
        <title>Improved annotation for the trematode Fasciola hepatica.</title>
        <authorList>
            <person name="Choi Y.-J."/>
            <person name="Martin J."/>
            <person name="Mitreva M."/>
        </authorList>
    </citation>
    <scope>NUCLEOTIDE SEQUENCE [LARGE SCALE GENOMIC DNA]</scope>
</reference>
<keyword evidence="3" id="KW-1185">Reference proteome</keyword>
<sequence>MSIFSPPIKNSRDGRQRNYEYDDTNVPTITSTGTGFRRARLCQYQSVVAAKAAIAIPDEVFKKFHYSSVYKVINEAIFSEGIRHIATDQYTFLRLENLPAVDVC</sequence>
<proteinExistence type="predicted"/>
<feature type="region of interest" description="Disordered" evidence="1">
    <location>
        <begin position="1"/>
        <end position="26"/>
    </location>
</feature>
<feature type="compositionally biased region" description="Basic and acidic residues" evidence="1">
    <location>
        <begin position="10"/>
        <end position="20"/>
    </location>
</feature>
<dbReference type="EMBL" id="JXXN02002812">
    <property type="protein sequence ID" value="THD22356.1"/>
    <property type="molecule type" value="Genomic_DNA"/>
</dbReference>
<dbReference type="AlphaFoldDB" id="A0A4E0R6G3"/>
<evidence type="ECO:0000313" key="3">
    <source>
        <dbReference type="Proteomes" id="UP000230066"/>
    </source>
</evidence>